<gene>
    <name evidence="3" type="primary">LOC111116904</name>
</gene>
<protein>
    <submittedName>
        <fullName evidence="3">Uncharacterized protein LOC111116904</fullName>
    </submittedName>
</protein>
<dbReference type="Proteomes" id="UP000694844">
    <property type="component" value="Chromosome 10"/>
</dbReference>
<evidence type="ECO:0000256" key="1">
    <source>
        <dbReference type="SAM" id="MobiDB-lite"/>
    </source>
</evidence>
<dbReference type="AlphaFoldDB" id="A0A8B8C952"/>
<proteinExistence type="predicted"/>
<feature type="region of interest" description="Disordered" evidence="1">
    <location>
        <begin position="393"/>
        <end position="420"/>
    </location>
</feature>
<accession>A0A8B8C952</accession>
<feature type="region of interest" description="Disordered" evidence="1">
    <location>
        <begin position="240"/>
        <end position="262"/>
    </location>
</feature>
<name>A0A8B8C952_CRAVI</name>
<dbReference type="RefSeq" id="XP_022311664.1">
    <property type="nucleotide sequence ID" value="XM_022455956.1"/>
</dbReference>
<sequence length="420" mass="47011">MTEEAEIQCLTSKKARNECVNSVENESNVYSDKYFAKYYNNKDLLVDLSCCLNALQKWNDYSLCCLKIVNCNGNGSFSFPKAFCQAERYKCKHPIVNNSTVVRKFSLASVFKYGEEVVTHFVKPRNESHLPQRKGPRIALAKLLHFMTEELHVIEACFTQQLDRGVSDWELNVMMAHHVLSRLAVCPFYVMNSEHCSQYFHCPGPCGEPLAGTYGDTSIGSPLVWHGSVDTLMDTSVRIAGEGPEPSGRHGNGFSGEGTETSLESSREQIMAQCIVFSFLQKKLHPDYVNHLIPSIGIARDKLVMFFYDCDNDGLLESSEMPFITSQGGLIKSTFLALWLVLNFKYFCSGITKGMVESDLKSGFLDLVQGEVCHYGQVTAPCVCPSVEQGSPWTWGPPPEKDEPAERNVNVNELKPWGET</sequence>
<keyword evidence="2" id="KW-1185">Reference proteome</keyword>
<dbReference type="GeneID" id="111116904"/>
<dbReference type="KEGG" id="cvn:111116904"/>
<evidence type="ECO:0000313" key="3">
    <source>
        <dbReference type="RefSeq" id="XP_022311664.1"/>
    </source>
</evidence>
<organism evidence="2 3">
    <name type="scientific">Crassostrea virginica</name>
    <name type="common">Eastern oyster</name>
    <dbReference type="NCBI Taxonomy" id="6565"/>
    <lineage>
        <taxon>Eukaryota</taxon>
        <taxon>Metazoa</taxon>
        <taxon>Spiralia</taxon>
        <taxon>Lophotrochozoa</taxon>
        <taxon>Mollusca</taxon>
        <taxon>Bivalvia</taxon>
        <taxon>Autobranchia</taxon>
        <taxon>Pteriomorphia</taxon>
        <taxon>Ostreida</taxon>
        <taxon>Ostreoidea</taxon>
        <taxon>Ostreidae</taxon>
        <taxon>Crassostrea</taxon>
    </lineage>
</organism>
<reference evidence="3" key="1">
    <citation type="submission" date="2025-08" db="UniProtKB">
        <authorList>
            <consortium name="RefSeq"/>
        </authorList>
    </citation>
    <scope>IDENTIFICATION</scope>
    <source>
        <tissue evidence="3">Whole sample</tissue>
    </source>
</reference>
<dbReference type="OrthoDB" id="6143593at2759"/>
<evidence type="ECO:0000313" key="2">
    <source>
        <dbReference type="Proteomes" id="UP000694844"/>
    </source>
</evidence>